<evidence type="ECO:0000256" key="3">
    <source>
        <dbReference type="ARBA" id="ARBA00022553"/>
    </source>
</evidence>
<protein>
    <submittedName>
        <fullName evidence="12">Two-component system response regulator</fullName>
    </submittedName>
</protein>
<dbReference type="Gene3D" id="1.10.10.10">
    <property type="entry name" value="Winged helix-like DNA-binding domain superfamily/Winged helix DNA-binding domain"/>
    <property type="match status" value="1"/>
</dbReference>
<keyword evidence="4" id="KW-0902">Two-component regulatory system</keyword>
<feature type="DNA-binding region" description="OmpR/PhoB-type" evidence="9">
    <location>
        <begin position="130"/>
        <end position="229"/>
    </location>
</feature>
<dbReference type="Pfam" id="PF00072">
    <property type="entry name" value="Response_reg"/>
    <property type="match status" value="1"/>
</dbReference>
<proteinExistence type="predicted"/>
<dbReference type="InterPro" id="IPR011006">
    <property type="entry name" value="CheY-like_superfamily"/>
</dbReference>
<accession>A0A254TAC2</accession>
<dbReference type="RefSeq" id="WP_088706491.1">
    <property type="nucleotide sequence ID" value="NZ_LSTO01000001.1"/>
</dbReference>
<keyword evidence="13" id="KW-1185">Reference proteome</keyword>
<reference evidence="12 13" key="1">
    <citation type="submission" date="2016-02" db="EMBL/GenBank/DDBJ databases">
        <authorList>
            <person name="Wen L."/>
            <person name="He K."/>
            <person name="Yang H."/>
        </authorList>
    </citation>
    <scope>NUCLEOTIDE SEQUENCE [LARGE SCALE GENOMIC DNA]</scope>
    <source>
        <strain evidence="12 13">TSA40</strain>
    </source>
</reference>
<evidence type="ECO:0000313" key="12">
    <source>
        <dbReference type="EMBL" id="OWW19584.1"/>
    </source>
</evidence>
<evidence type="ECO:0000313" key="13">
    <source>
        <dbReference type="Proteomes" id="UP000197535"/>
    </source>
</evidence>
<sequence length="229" mass="25382">MNAPVRIVVIEDEKAIRRFLRMTLEAEGIVVAEAETGREGLAEIGMRRPDLVILDLGLPDMDGVELIRQLRAWTPLPVLVLSARSDEAQKVDALDAGADDYLTKPFGSSELMARIRAQLRRRGADDGEADAVFRFGTIVVDFPARTVTRDGAPVHLTPIEYKLLAVLVRNAGKVLTHTQLLREAWGAGSAERSHYLRIYMGHLRQKLETDPARPVHILTETGVGYRLVA</sequence>
<keyword evidence="5" id="KW-0805">Transcription regulation</keyword>
<dbReference type="GO" id="GO:0032993">
    <property type="term" value="C:protein-DNA complex"/>
    <property type="evidence" value="ECO:0007669"/>
    <property type="project" value="TreeGrafter"/>
</dbReference>
<dbReference type="CDD" id="cd00383">
    <property type="entry name" value="trans_reg_C"/>
    <property type="match status" value="1"/>
</dbReference>
<dbReference type="OrthoDB" id="9802426at2"/>
<evidence type="ECO:0000256" key="1">
    <source>
        <dbReference type="ARBA" id="ARBA00004496"/>
    </source>
</evidence>
<dbReference type="SMART" id="SM00862">
    <property type="entry name" value="Trans_reg_C"/>
    <property type="match status" value="1"/>
</dbReference>
<dbReference type="FunFam" id="3.40.50.2300:FF:000021">
    <property type="entry name" value="Two-component system response regulator KdpE"/>
    <property type="match status" value="1"/>
</dbReference>
<dbReference type="GO" id="GO:0045893">
    <property type="term" value="P:positive regulation of DNA-templated transcription"/>
    <property type="evidence" value="ECO:0007669"/>
    <property type="project" value="UniProtKB-ARBA"/>
</dbReference>
<dbReference type="PROSITE" id="PS50110">
    <property type="entry name" value="RESPONSE_REGULATORY"/>
    <property type="match status" value="1"/>
</dbReference>
<dbReference type="Gene3D" id="6.10.250.690">
    <property type="match status" value="1"/>
</dbReference>
<organism evidence="12 13">
    <name type="scientific">Noviherbaspirillum denitrificans</name>
    <dbReference type="NCBI Taxonomy" id="1968433"/>
    <lineage>
        <taxon>Bacteria</taxon>
        <taxon>Pseudomonadati</taxon>
        <taxon>Pseudomonadota</taxon>
        <taxon>Betaproteobacteria</taxon>
        <taxon>Burkholderiales</taxon>
        <taxon>Oxalobacteraceae</taxon>
        <taxon>Noviherbaspirillum</taxon>
    </lineage>
</organism>
<evidence type="ECO:0000256" key="9">
    <source>
        <dbReference type="PROSITE-ProRule" id="PRU01091"/>
    </source>
</evidence>
<dbReference type="PANTHER" id="PTHR48111">
    <property type="entry name" value="REGULATOR OF RPOS"/>
    <property type="match status" value="1"/>
</dbReference>
<keyword evidence="7" id="KW-0804">Transcription</keyword>
<dbReference type="InterPro" id="IPR036388">
    <property type="entry name" value="WH-like_DNA-bd_sf"/>
</dbReference>
<dbReference type="GO" id="GO:0000987">
    <property type="term" value="F:cis-regulatory region sequence-specific DNA binding"/>
    <property type="evidence" value="ECO:0007669"/>
    <property type="project" value="UniProtKB-ARBA"/>
</dbReference>
<evidence type="ECO:0000256" key="5">
    <source>
        <dbReference type="ARBA" id="ARBA00023015"/>
    </source>
</evidence>
<evidence type="ECO:0000259" key="10">
    <source>
        <dbReference type="PROSITE" id="PS50110"/>
    </source>
</evidence>
<comment type="subcellular location">
    <subcellularLocation>
        <location evidence="1">Cytoplasm</location>
    </subcellularLocation>
</comment>
<evidence type="ECO:0000256" key="7">
    <source>
        <dbReference type="ARBA" id="ARBA00023163"/>
    </source>
</evidence>
<evidence type="ECO:0000256" key="4">
    <source>
        <dbReference type="ARBA" id="ARBA00023012"/>
    </source>
</evidence>
<dbReference type="EMBL" id="LSTO01000001">
    <property type="protein sequence ID" value="OWW19584.1"/>
    <property type="molecule type" value="Genomic_DNA"/>
</dbReference>
<keyword evidence="6 9" id="KW-0238">DNA-binding</keyword>
<dbReference type="GO" id="GO:0000156">
    <property type="term" value="F:phosphorelay response regulator activity"/>
    <property type="evidence" value="ECO:0007669"/>
    <property type="project" value="TreeGrafter"/>
</dbReference>
<feature type="domain" description="Response regulatory" evidence="10">
    <location>
        <begin position="6"/>
        <end position="119"/>
    </location>
</feature>
<dbReference type="FunFam" id="1.10.10.10:FF:000210">
    <property type="entry name" value="Winged-helix transcriptional response regulator KdpE"/>
    <property type="match status" value="1"/>
</dbReference>
<evidence type="ECO:0000256" key="6">
    <source>
        <dbReference type="ARBA" id="ARBA00023125"/>
    </source>
</evidence>
<dbReference type="GO" id="GO:0042802">
    <property type="term" value="F:identical protein binding"/>
    <property type="evidence" value="ECO:0007669"/>
    <property type="project" value="UniProtKB-ARBA"/>
</dbReference>
<feature type="modified residue" description="4-aspartylphosphate" evidence="8">
    <location>
        <position position="55"/>
    </location>
</feature>
<evidence type="ECO:0000259" key="11">
    <source>
        <dbReference type="PROSITE" id="PS51755"/>
    </source>
</evidence>
<gene>
    <name evidence="12" type="ORF">AYR66_08705</name>
</gene>
<dbReference type="CDD" id="cd17620">
    <property type="entry name" value="REC_OmpR_KdpE-like"/>
    <property type="match status" value="1"/>
</dbReference>
<evidence type="ECO:0000256" key="2">
    <source>
        <dbReference type="ARBA" id="ARBA00022490"/>
    </source>
</evidence>
<dbReference type="GO" id="GO:0005829">
    <property type="term" value="C:cytosol"/>
    <property type="evidence" value="ECO:0007669"/>
    <property type="project" value="TreeGrafter"/>
</dbReference>
<dbReference type="SMART" id="SM00448">
    <property type="entry name" value="REC"/>
    <property type="match status" value="1"/>
</dbReference>
<comment type="caution">
    <text evidence="12">The sequence shown here is derived from an EMBL/GenBank/DDBJ whole genome shotgun (WGS) entry which is preliminary data.</text>
</comment>
<keyword evidence="2" id="KW-0963">Cytoplasm</keyword>
<dbReference type="InterPro" id="IPR039420">
    <property type="entry name" value="WalR-like"/>
</dbReference>
<dbReference type="Proteomes" id="UP000197535">
    <property type="component" value="Unassembled WGS sequence"/>
</dbReference>
<dbReference type="PROSITE" id="PS51755">
    <property type="entry name" value="OMPR_PHOB"/>
    <property type="match status" value="1"/>
</dbReference>
<dbReference type="AlphaFoldDB" id="A0A254TAC2"/>
<dbReference type="InterPro" id="IPR001789">
    <property type="entry name" value="Sig_transdc_resp-reg_receiver"/>
</dbReference>
<evidence type="ECO:0000256" key="8">
    <source>
        <dbReference type="PROSITE-ProRule" id="PRU00169"/>
    </source>
</evidence>
<keyword evidence="3 8" id="KW-0597">Phosphoprotein</keyword>
<dbReference type="InterPro" id="IPR001867">
    <property type="entry name" value="OmpR/PhoB-type_DNA-bd"/>
</dbReference>
<dbReference type="Gene3D" id="3.40.50.2300">
    <property type="match status" value="1"/>
</dbReference>
<name>A0A254TAC2_9BURK</name>
<dbReference type="Pfam" id="PF00486">
    <property type="entry name" value="Trans_reg_C"/>
    <property type="match status" value="1"/>
</dbReference>
<feature type="domain" description="OmpR/PhoB-type" evidence="11">
    <location>
        <begin position="130"/>
        <end position="229"/>
    </location>
</feature>
<dbReference type="SUPFAM" id="SSF52172">
    <property type="entry name" value="CheY-like"/>
    <property type="match status" value="1"/>
</dbReference>
<dbReference type="PANTHER" id="PTHR48111:SF50">
    <property type="entry name" value="KDP OPERON TRANSCRIPTIONAL REGULATORY PROTEIN KDPE"/>
    <property type="match status" value="1"/>
</dbReference>